<evidence type="ECO:0000313" key="3">
    <source>
        <dbReference type="Proteomes" id="UP000070449"/>
    </source>
</evidence>
<sequence length="271" mass="31497">MNIINWKKRPLVYALVITSGFWFLISLLENLPDRFYFVGSVFLYLILLFELYSTKYYARRLLDQFQLPQVDEKDKLIHLIHHFILPSFAYFSFVLFVFFNHQKSTHLIILAIIFIIFSILFTNVRAYYEDKFKLEQGTHAIYDIIVIIMMFVSSDSALQTFGFLGSSGWVTLAAILIAYTVLSMLLLIRKQQINNRSLQTLVVGALLLIAFLLVLQSFRFNNFAVALLSTLLFYFVVAVFHHQQVSSLSKAIIGEYFVVFLIFIVLMYGVV</sequence>
<evidence type="ECO:0000256" key="1">
    <source>
        <dbReference type="SAM" id="Phobius"/>
    </source>
</evidence>
<feature type="transmembrane region" description="Helical" evidence="1">
    <location>
        <begin position="223"/>
        <end position="240"/>
    </location>
</feature>
<comment type="caution">
    <text evidence="2">The sequence shown here is derived from an EMBL/GenBank/DDBJ whole genome shotgun (WGS) entry which is preliminary data.</text>
</comment>
<gene>
    <name evidence="2" type="ORF">UZ20_WS6002001068</name>
</gene>
<reference evidence="2 3" key="1">
    <citation type="submission" date="2015-02" db="EMBL/GenBank/DDBJ databases">
        <title>Improved understanding of the partial-nitritation anammox process through 23 genomes representing the majority of the microbial community.</title>
        <authorList>
            <person name="Speth D.R."/>
            <person name="In T Zandt M."/>
            <person name="Guerrero Cruz S."/>
            <person name="Jetten M.S."/>
            <person name="Dutilh B.E."/>
        </authorList>
    </citation>
    <scope>NUCLEOTIDE SEQUENCE [LARGE SCALE GENOMIC DNA]</scope>
    <source>
        <strain evidence="2">OLB21</strain>
    </source>
</reference>
<feature type="transmembrane region" description="Helical" evidence="1">
    <location>
        <begin position="105"/>
        <end position="128"/>
    </location>
</feature>
<protein>
    <submittedName>
        <fullName evidence="2">Uncharacterized protein</fullName>
    </submittedName>
</protein>
<feature type="transmembrane region" description="Helical" evidence="1">
    <location>
        <begin position="12"/>
        <end position="29"/>
    </location>
</feature>
<proteinExistence type="predicted"/>
<evidence type="ECO:0000313" key="2">
    <source>
        <dbReference type="EMBL" id="KXK07944.1"/>
    </source>
</evidence>
<feature type="transmembrane region" description="Helical" evidence="1">
    <location>
        <begin position="252"/>
        <end position="270"/>
    </location>
</feature>
<keyword evidence="1" id="KW-1133">Transmembrane helix</keyword>
<name>A0A136KEW6_9BACT</name>
<dbReference type="EMBL" id="JYPD01000028">
    <property type="protein sequence ID" value="KXK07944.1"/>
    <property type="molecule type" value="Genomic_DNA"/>
</dbReference>
<feature type="transmembrane region" description="Helical" evidence="1">
    <location>
        <begin position="35"/>
        <end position="58"/>
    </location>
</feature>
<dbReference type="AlphaFoldDB" id="A0A136KEW6"/>
<keyword evidence="1" id="KW-0812">Transmembrane</keyword>
<dbReference type="PATRIC" id="fig|1617427.3.peg.1120"/>
<feature type="transmembrane region" description="Helical" evidence="1">
    <location>
        <begin position="79"/>
        <end position="99"/>
    </location>
</feature>
<accession>A0A136KEW6</accession>
<dbReference type="Proteomes" id="UP000070449">
    <property type="component" value="Unassembled WGS sequence"/>
</dbReference>
<organism evidence="2 3">
    <name type="scientific">candidate division WS6 bacterium OLB21</name>
    <dbReference type="NCBI Taxonomy" id="1617427"/>
    <lineage>
        <taxon>Bacteria</taxon>
        <taxon>Candidatus Dojkabacteria</taxon>
    </lineage>
</organism>
<feature type="transmembrane region" description="Helical" evidence="1">
    <location>
        <begin position="169"/>
        <end position="188"/>
    </location>
</feature>
<feature type="transmembrane region" description="Helical" evidence="1">
    <location>
        <begin position="200"/>
        <end position="217"/>
    </location>
</feature>
<keyword evidence="1" id="KW-0472">Membrane</keyword>